<evidence type="ECO:0000256" key="7">
    <source>
        <dbReference type="ARBA" id="ARBA00023136"/>
    </source>
</evidence>
<evidence type="ECO:0000256" key="3">
    <source>
        <dbReference type="ARBA" id="ARBA00005985"/>
    </source>
</evidence>
<name>A0A914YQZ0_9BILA</name>
<keyword evidence="7 8" id="KW-0472">Membrane</keyword>
<evidence type="ECO:0000256" key="6">
    <source>
        <dbReference type="ARBA" id="ARBA00022989"/>
    </source>
</evidence>
<comment type="cofactor">
    <cofactor evidence="1">
        <name>Mg(2+)</name>
        <dbReference type="ChEBI" id="CHEBI:18420"/>
    </cofactor>
</comment>
<feature type="transmembrane region" description="Helical" evidence="8">
    <location>
        <begin position="65"/>
        <end position="85"/>
    </location>
</feature>
<dbReference type="InterPro" id="IPR044878">
    <property type="entry name" value="UbiA_sf"/>
</dbReference>
<proteinExistence type="inferred from homology"/>
<protein>
    <submittedName>
        <fullName evidence="10">Uncharacterized protein</fullName>
    </submittedName>
</protein>
<dbReference type="InterPro" id="IPR039653">
    <property type="entry name" value="Prenyltransferase"/>
</dbReference>
<dbReference type="InterPro" id="IPR000537">
    <property type="entry name" value="UbiA_prenyltransferase"/>
</dbReference>
<dbReference type="GO" id="GO:0006744">
    <property type="term" value="P:ubiquinone biosynthetic process"/>
    <property type="evidence" value="ECO:0007669"/>
    <property type="project" value="TreeGrafter"/>
</dbReference>
<reference evidence="10" key="1">
    <citation type="submission" date="2022-11" db="UniProtKB">
        <authorList>
            <consortium name="WormBaseParasite"/>
        </authorList>
    </citation>
    <scope>IDENTIFICATION</scope>
</reference>
<dbReference type="PROSITE" id="PS00943">
    <property type="entry name" value="UBIA"/>
    <property type="match status" value="1"/>
</dbReference>
<dbReference type="AlphaFoldDB" id="A0A914YQZ0"/>
<dbReference type="GO" id="GO:0016765">
    <property type="term" value="F:transferase activity, transferring alkyl or aryl (other than methyl) groups"/>
    <property type="evidence" value="ECO:0007669"/>
    <property type="project" value="InterPro"/>
</dbReference>
<keyword evidence="4" id="KW-0808">Transferase</keyword>
<evidence type="ECO:0000256" key="2">
    <source>
        <dbReference type="ARBA" id="ARBA00004141"/>
    </source>
</evidence>
<evidence type="ECO:0000313" key="9">
    <source>
        <dbReference type="Proteomes" id="UP000887577"/>
    </source>
</evidence>
<keyword evidence="9" id="KW-1185">Reference proteome</keyword>
<dbReference type="WBParaSite" id="PSU_v2.g21498.t1">
    <property type="protein sequence ID" value="PSU_v2.g21498.t1"/>
    <property type="gene ID" value="PSU_v2.g21498"/>
</dbReference>
<dbReference type="Gene3D" id="1.10.357.140">
    <property type="entry name" value="UbiA prenyltransferase"/>
    <property type="match status" value="1"/>
</dbReference>
<dbReference type="PANTHER" id="PTHR11048">
    <property type="entry name" value="PRENYLTRANSFERASES"/>
    <property type="match status" value="1"/>
</dbReference>
<evidence type="ECO:0000256" key="5">
    <source>
        <dbReference type="ARBA" id="ARBA00022692"/>
    </source>
</evidence>
<dbReference type="InterPro" id="IPR030470">
    <property type="entry name" value="UbiA_prenylTrfase_CS"/>
</dbReference>
<comment type="similarity">
    <text evidence="3">Belongs to the UbiA prenyltransferase family.</text>
</comment>
<sequence>MIRRLCLFEHQTTILSFIRGSSNSTSSAATFDLWNNFTPAAIVERAPPKTQPYLKLIRLDKPTGIIGPYLSHMIEIFLGTFLLFWPASWGITLGTSASTIPDLKIIAIFATGSFLMRGAACIINDLWDKKYDQQVQRTCNRPLACGDLNTKQAIGLLAGLLSGSLACLLQLDATT</sequence>
<feature type="transmembrane region" description="Helical" evidence="8">
    <location>
        <begin position="105"/>
        <end position="127"/>
    </location>
</feature>
<dbReference type="PANTHER" id="PTHR11048:SF28">
    <property type="entry name" value="4-HYDROXYBENZOATE POLYPRENYLTRANSFERASE, MITOCHONDRIAL"/>
    <property type="match status" value="1"/>
</dbReference>
<keyword evidence="5 8" id="KW-0812">Transmembrane</keyword>
<keyword evidence="6 8" id="KW-1133">Transmembrane helix</keyword>
<dbReference type="GO" id="GO:0005743">
    <property type="term" value="C:mitochondrial inner membrane"/>
    <property type="evidence" value="ECO:0007669"/>
    <property type="project" value="TreeGrafter"/>
</dbReference>
<organism evidence="9 10">
    <name type="scientific">Panagrolaimus superbus</name>
    <dbReference type="NCBI Taxonomy" id="310955"/>
    <lineage>
        <taxon>Eukaryota</taxon>
        <taxon>Metazoa</taxon>
        <taxon>Ecdysozoa</taxon>
        <taxon>Nematoda</taxon>
        <taxon>Chromadorea</taxon>
        <taxon>Rhabditida</taxon>
        <taxon>Tylenchina</taxon>
        <taxon>Panagrolaimomorpha</taxon>
        <taxon>Panagrolaimoidea</taxon>
        <taxon>Panagrolaimidae</taxon>
        <taxon>Panagrolaimus</taxon>
    </lineage>
</organism>
<evidence type="ECO:0000256" key="8">
    <source>
        <dbReference type="SAM" id="Phobius"/>
    </source>
</evidence>
<dbReference type="Pfam" id="PF01040">
    <property type="entry name" value="UbiA"/>
    <property type="match status" value="1"/>
</dbReference>
<evidence type="ECO:0000256" key="1">
    <source>
        <dbReference type="ARBA" id="ARBA00001946"/>
    </source>
</evidence>
<dbReference type="Proteomes" id="UP000887577">
    <property type="component" value="Unplaced"/>
</dbReference>
<comment type="subcellular location">
    <subcellularLocation>
        <location evidence="2">Membrane</location>
        <topology evidence="2">Multi-pass membrane protein</topology>
    </subcellularLocation>
</comment>
<accession>A0A914YQZ0</accession>
<evidence type="ECO:0000256" key="4">
    <source>
        <dbReference type="ARBA" id="ARBA00022679"/>
    </source>
</evidence>
<evidence type="ECO:0000313" key="10">
    <source>
        <dbReference type="WBParaSite" id="PSU_v2.g21498.t1"/>
    </source>
</evidence>